<evidence type="ECO:0000313" key="4">
    <source>
        <dbReference type="Proteomes" id="UP000746595"/>
    </source>
</evidence>
<evidence type="ECO:0000256" key="1">
    <source>
        <dbReference type="ARBA" id="ARBA00022801"/>
    </source>
</evidence>
<protein>
    <submittedName>
        <fullName evidence="3">Formimidoylglutamate deiminase</fullName>
        <ecNumber evidence="3">3.5.3.13</ecNumber>
    </submittedName>
</protein>
<accession>A0ABX1G977</accession>
<feature type="domain" description="Amidohydrolase-related" evidence="2">
    <location>
        <begin position="10"/>
        <end position="346"/>
    </location>
</feature>
<dbReference type="InterPro" id="IPR011059">
    <property type="entry name" value="Metal-dep_hydrolase_composite"/>
</dbReference>
<keyword evidence="4" id="KW-1185">Reference proteome</keyword>
<reference evidence="3 4" key="1">
    <citation type="submission" date="2020-04" db="EMBL/GenBank/DDBJ databases">
        <title>Paeniglutamicibacter sp. ANT13_2, a novel actinomycete isolated from sediment in Antarctica.</title>
        <authorList>
            <person name="Sakdapetsiri C."/>
            <person name="Pinyakong O."/>
        </authorList>
    </citation>
    <scope>NUCLEOTIDE SEQUENCE [LARGE SCALE GENOMIC DNA]</scope>
    <source>
        <strain evidence="3 4">ANT13_2</strain>
    </source>
</reference>
<proteinExistence type="predicted"/>
<dbReference type="EMBL" id="JAAWVT010000016">
    <property type="protein sequence ID" value="NKG22821.1"/>
    <property type="molecule type" value="Genomic_DNA"/>
</dbReference>
<dbReference type="SUPFAM" id="SSF51556">
    <property type="entry name" value="Metallo-dependent hydrolases"/>
    <property type="match status" value="1"/>
</dbReference>
<dbReference type="EC" id="3.5.3.13" evidence="3"/>
<dbReference type="NCBIfam" id="NF006681">
    <property type="entry name" value="PRK09229.1-2"/>
    <property type="match status" value="1"/>
</dbReference>
<dbReference type="GO" id="GO:0050416">
    <property type="term" value="F:formimidoylglutamate deiminase activity"/>
    <property type="evidence" value="ECO:0007669"/>
    <property type="project" value="UniProtKB-EC"/>
</dbReference>
<dbReference type="Proteomes" id="UP000746595">
    <property type="component" value="Unassembled WGS sequence"/>
</dbReference>
<keyword evidence="1 3" id="KW-0378">Hydrolase</keyword>
<gene>
    <name evidence="3" type="ORF">HED64_19200</name>
</gene>
<name>A0ABX1G977_9MICC</name>
<dbReference type="InterPro" id="IPR006680">
    <property type="entry name" value="Amidohydro-rel"/>
</dbReference>
<organism evidence="3 4">
    <name type="scientific">Paeniglutamicibacter terrestris</name>
    <dbReference type="NCBI Taxonomy" id="2723403"/>
    <lineage>
        <taxon>Bacteria</taxon>
        <taxon>Bacillati</taxon>
        <taxon>Actinomycetota</taxon>
        <taxon>Actinomycetes</taxon>
        <taxon>Micrococcales</taxon>
        <taxon>Micrococcaceae</taxon>
        <taxon>Paeniglutamicibacter</taxon>
    </lineage>
</organism>
<dbReference type="InterPro" id="IPR050287">
    <property type="entry name" value="MTA/SAH_deaminase"/>
</dbReference>
<dbReference type="PANTHER" id="PTHR43794">
    <property type="entry name" value="AMINOHYDROLASE SSNA-RELATED"/>
    <property type="match status" value="1"/>
</dbReference>
<evidence type="ECO:0000259" key="2">
    <source>
        <dbReference type="Pfam" id="PF01979"/>
    </source>
</evidence>
<dbReference type="Pfam" id="PF01979">
    <property type="entry name" value="Amidohydro_1"/>
    <property type="match status" value="1"/>
</dbReference>
<dbReference type="Gene3D" id="2.30.40.10">
    <property type="entry name" value="Urease, subunit C, domain 1"/>
    <property type="match status" value="1"/>
</dbReference>
<sequence>MSTPQNRVRVPAPVNAHSHAFHRILRGRTHEGADGAAGDFWTWREHMYAAAASLTPAAYQQLATAVFAEMVVAGYSAVGEFHYLHHQPGGQPYGSGGHGESHAMELALGRAAVAAGIRLVLLDTCYLQGGLTLQGEMLELDDTQQRFSDRSVEGWLLRHESLAAALAELDAGAGLLSLGAAVHSVRAVAPSDLATIAARLDPALPLHVHLSEQPAENHACAAAYGTSPTGLLEQAGLLGARLSAVHATHLDETDIRALGAARAGIVMCPTTEADLGDGIGPARELADAGAHLSLGSDQHAVLDPYLEQRALEHAERLRSGKRGRFSPTEISTAARAGGLRSLGLAENDDFLMVRTDSVRTAGSRPAQLPLTATAADIIEVHINGELVASHGIHTRLGDPAALYAAFFNNNPEFS</sequence>
<dbReference type="InterPro" id="IPR032466">
    <property type="entry name" value="Metal_Hydrolase"/>
</dbReference>
<dbReference type="Gene3D" id="3.20.20.140">
    <property type="entry name" value="Metal-dependent hydrolases"/>
    <property type="match status" value="1"/>
</dbReference>
<comment type="caution">
    <text evidence="3">The sequence shown here is derived from an EMBL/GenBank/DDBJ whole genome shotgun (WGS) entry which is preliminary data.</text>
</comment>
<evidence type="ECO:0000313" key="3">
    <source>
        <dbReference type="EMBL" id="NKG22821.1"/>
    </source>
</evidence>
<dbReference type="PANTHER" id="PTHR43794:SF11">
    <property type="entry name" value="AMIDOHYDROLASE-RELATED DOMAIN-CONTAINING PROTEIN"/>
    <property type="match status" value="1"/>
</dbReference>